<dbReference type="OrthoDB" id="9811749at2"/>
<gene>
    <name evidence="4" type="ORF">SAMN02745753_03837</name>
</gene>
<keyword evidence="5" id="KW-1185">Reference proteome</keyword>
<dbReference type="SUPFAM" id="SSF52172">
    <property type="entry name" value="CheY-like"/>
    <property type="match status" value="1"/>
</dbReference>
<protein>
    <submittedName>
        <fullName evidence="4">Response regulator receiver domain-containing protein</fullName>
    </submittedName>
</protein>
<name>A0A1M5JH83_9GAMM</name>
<dbReference type="Pfam" id="PF07228">
    <property type="entry name" value="SpoIIE"/>
    <property type="match status" value="1"/>
</dbReference>
<dbReference type="SUPFAM" id="SSF81606">
    <property type="entry name" value="PP2C-like"/>
    <property type="match status" value="1"/>
</dbReference>
<dbReference type="Pfam" id="PF00072">
    <property type="entry name" value="Response_reg"/>
    <property type="match status" value="1"/>
</dbReference>
<evidence type="ECO:0000313" key="5">
    <source>
        <dbReference type="Proteomes" id="UP000184517"/>
    </source>
</evidence>
<dbReference type="SMART" id="SM00448">
    <property type="entry name" value="REC"/>
    <property type="match status" value="1"/>
</dbReference>
<dbReference type="InterPro" id="IPR011006">
    <property type="entry name" value="CheY-like_superfamily"/>
</dbReference>
<dbReference type="Gene3D" id="3.40.50.2300">
    <property type="match status" value="1"/>
</dbReference>
<dbReference type="InterPro" id="IPR052016">
    <property type="entry name" value="Bact_Sigma-Reg"/>
</dbReference>
<dbReference type="InterPro" id="IPR036890">
    <property type="entry name" value="HATPase_C_sf"/>
</dbReference>
<reference evidence="5" key="1">
    <citation type="submission" date="2016-11" db="EMBL/GenBank/DDBJ databases">
        <authorList>
            <person name="Varghese N."/>
            <person name="Submissions S."/>
        </authorList>
    </citation>
    <scope>NUCLEOTIDE SEQUENCE [LARGE SCALE GENOMIC DNA]</scope>
    <source>
        <strain evidence="5">DSM 16579</strain>
    </source>
</reference>
<dbReference type="Gene3D" id="3.30.565.10">
    <property type="entry name" value="Histidine kinase-like ATPase, C-terminal domain"/>
    <property type="match status" value="1"/>
</dbReference>
<evidence type="ECO:0000313" key="4">
    <source>
        <dbReference type="EMBL" id="SHG39891.1"/>
    </source>
</evidence>
<feature type="domain" description="Response regulatory" evidence="3">
    <location>
        <begin position="6"/>
        <end position="122"/>
    </location>
</feature>
<dbReference type="PANTHER" id="PTHR43156:SF2">
    <property type="entry name" value="STAGE II SPORULATION PROTEIN E"/>
    <property type="match status" value="1"/>
</dbReference>
<dbReference type="EMBL" id="FQVF01000021">
    <property type="protein sequence ID" value="SHG39891.1"/>
    <property type="molecule type" value="Genomic_DNA"/>
</dbReference>
<keyword evidence="1" id="KW-0378">Hydrolase</keyword>
<dbReference type="GO" id="GO:0016791">
    <property type="term" value="F:phosphatase activity"/>
    <property type="evidence" value="ECO:0007669"/>
    <property type="project" value="TreeGrafter"/>
</dbReference>
<accession>A0A1M5JH83</accession>
<dbReference type="InterPro" id="IPR001789">
    <property type="entry name" value="Sig_transdc_resp-reg_receiver"/>
</dbReference>
<dbReference type="GO" id="GO:0000160">
    <property type="term" value="P:phosphorelay signal transduction system"/>
    <property type="evidence" value="ECO:0007669"/>
    <property type="project" value="InterPro"/>
</dbReference>
<feature type="modified residue" description="4-aspartylphosphate" evidence="2">
    <location>
        <position position="55"/>
    </location>
</feature>
<keyword evidence="2" id="KW-0597">Phosphoprotein</keyword>
<dbReference type="InterPro" id="IPR036457">
    <property type="entry name" value="PPM-type-like_dom_sf"/>
</dbReference>
<sequence>MEQVLTILIADDNPSDRILLKAILSQFGHNVISAVDGQDAIDKFDPHTIQLVCLDIKMPHKDGWEAALEIQRIAGDVFVPIVFLSGVTDPIALSNCLRIGGIDFISKPYSPALITAKLNAIVRLLVMQKTLEEQRDAMSLYNEQLLNEQEVAKVVYENITNSNCLKDPALSTIHYGTHIFNGDVILAAYKPNGGMHILLGDFTGHGLSAAIGALPLADIFFDWTKKGFLMRQIIPEINARLKGILPSNMFCSAAFIDIKVNNKSIEVWNGGLPDLLFFPQNADRPVKLTSKNLPLGVLSPDTFECQIDPMSFVPGDRLMAFSDGVYEALDLSGQMFCHSVLNPLYQGEIDADQSVDWLIQQLEREGVLANPHDDISCLSVRLDTNIGIDSSEHKVSRGHDEAPADFSFEYVLNADSLRNTDPLPYVLQILTTVPGLSSFSSQIFMILSELYSNALEHGVLKLSSDKKSSSDGFSLYYEERERNLANLQDGYVKISVKVTSDNNNRALILYVEDSGSGFDFQDVNYDISNTELLYNRGLALLDQLCSKLEFSKGGSAVTAHYHWQVGLDGRAI</sequence>
<dbReference type="PROSITE" id="PS50110">
    <property type="entry name" value="RESPONSE_REGULATORY"/>
    <property type="match status" value="1"/>
</dbReference>
<dbReference type="Proteomes" id="UP000184517">
    <property type="component" value="Unassembled WGS sequence"/>
</dbReference>
<dbReference type="SMART" id="SM00331">
    <property type="entry name" value="PP2C_SIG"/>
    <property type="match status" value="1"/>
</dbReference>
<dbReference type="CDD" id="cd00156">
    <property type="entry name" value="REC"/>
    <property type="match status" value="1"/>
</dbReference>
<dbReference type="STRING" id="1122206.SAMN02745753_03837"/>
<dbReference type="AlphaFoldDB" id="A0A1M5JH83"/>
<evidence type="ECO:0000259" key="3">
    <source>
        <dbReference type="PROSITE" id="PS50110"/>
    </source>
</evidence>
<proteinExistence type="predicted"/>
<dbReference type="Gene3D" id="3.60.40.10">
    <property type="entry name" value="PPM-type phosphatase domain"/>
    <property type="match status" value="1"/>
</dbReference>
<evidence type="ECO:0000256" key="1">
    <source>
        <dbReference type="ARBA" id="ARBA00022801"/>
    </source>
</evidence>
<dbReference type="InterPro" id="IPR001932">
    <property type="entry name" value="PPM-type_phosphatase-like_dom"/>
</dbReference>
<evidence type="ECO:0000256" key="2">
    <source>
        <dbReference type="PROSITE-ProRule" id="PRU00169"/>
    </source>
</evidence>
<dbReference type="PANTHER" id="PTHR43156">
    <property type="entry name" value="STAGE II SPORULATION PROTEIN E-RELATED"/>
    <property type="match status" value="1"/>
</dbReference>
<organism evidence="4 5">
    <name type="scientific">Marinomonas polaris DSM 16579</name>
    <dbReference type="NCBI Taxonomy" id="1122206"/>
    <lineage>
        <taxon>Bacteria</taxon>
        <taxon>Pseudomonadati</taxon>
        <taxon>Pseudomonadota</taxon>
        <taxon>Gammaproteobacteria</taxon>
        <taxon>Oceanospirillales</taxon>
        <taxon>Oceanospirillaceae</taxon>
        <taxon>Marinomonas</taxon>
    </lineage>
</organism>
<dbReference type="RefSeq" id="WP_072841258.1">
    <property type="nucleotide sequence ID" value="NZ_FQVF01000021.1"/>
</dbReference>